<dbReference type="InterPro" id="IPR009061">
    <property type="entry name" value="DNA-bd_dom_put_sf"/>
</dbReference>
<accession>A0A1I4T4E4</accession>
<dbReference type="OrthoDB" id="5875302at2"/>
<protein>
    <submittedName>
        <fullName evidence="2">Phage DNA packaging protein Nu1</fullName>
    </submittedName>
</protein>
<dbReference type="Gene3D" id="1.10.10.10">
    <property type="entry name" value="Winged helix-like DNA-binding domain superfamily/Winged helix DNA-binding domain"/>
    <property type="match status" value="1"/>
</dbReference>
<dbReference type="InterPro" id="IPR010906">
    <property type="entry name" value="Phage_lambda_Nu1_terminase-ssu"/>
</dbReference>
<dbReference type="EMBL" id="FOUR01000002">
    <property type="protein sequence ID" value="SFM71592.1"/>
    <property type="molecule type" value="Genomic_DNA"/>
</dbReference>
<sequence length="172" mass="19061">MGKRVNKRELAEIFGISERSFTTYQKDPSFPVAKAGQRGQANEYDTQDVHEWLVERAVSGAKHENSRERLDRIKGDREELALAKDLEELVPAALVGARLEQVVLAIRTGVLTGNPKLKTEIDTLYDVDLDIELLNEHSRSILRQLAGLGGQPGAGDRPDSSEVRAATEDQLD</sequence>
<feature type="compositionally biased region" description="Basic and acidic residues" evidence="1">
    <location>
        <begin position="156"/>
        <end position="172"/>
    </location>
</feature>
<dbReference type="Proteomes" id="UP000199339">
    <property type="component" value="Unassembled WGS sequence"/>
</dbReference>
<feature type="region of interest" description="Disordered" evidence="1">
    <location>
        <begin position="146"/>
        <end position="172"/>
    </location>
</feature>
<proteinExistence type="predicted"/>
<dbReference type="Pfam" id="PF07471">
    <property type="entry name" value="Phage_Nu1"/>
    <property type="match status" value="1"/>
</dbReference>
<dbReference type="RefSeq" id="WP_091999647.1">
    <property type="nucleotide sequence ID" value="NZ_FOUR01000002.1"/>
</dbReference>
<dbReference type="AlphaFoldDB" id="A0A1I4T4E4"/>
<keyword evidence="3" id="KW-1185">Reference proteome</keyword>
<name>A0A1I4T4E4_9GAMM</name>
<gene>
    <name evidence="2" type="ORF">SAMN04487961_0996</name>
</gene>
<evidence type="ECO:0000256" key="1">
    <source>
        <dbReference type="SAM" id="MobiDB-lite"/>
    </source>
</evidence>
<evidence type="ECO:0000313" key="3">
    <source>
        <dbReference type="Proteomes" id="UP000199339"/>
    </source>
</evidence>
<organism evidence="2 3">
    <name type="scientific">Marinobacter pelagius</name>
    <dbReference type="NCBI Taxonomy" id="379482"/>
    <lineage>
        <taxon>Bacteria</taxon>
        <taxon>Pseudomonadati</taxon>
        <taxon>Pseudomonadota</taxon>
        <taxon>Gammaproteobacteria</taxon>
        <taxon>Pseudomonadales</taxon>
        <taxon>Marinobacteraceae</taxon>
        <taxon>Marinobacter</taxon>
    </lineage>
</organism>
<evidence type="ECO:0000313" key="2">
    <source>
        <dbReference type="EMBL" id="SFM71592.1"/>
    </source>
</evidence>
<reference evidence="3" key="1">
    <citation type="submission" date="2016-10" db="EMBL/GenBank/DDBJ databases">
        <authorList>
            <person name="Varghese N."/>
            <person name="Submissions S."/>
        </authorList>
    </citation>
    <scope>NUCLEOTIDE SEQUENCE [LARGE SCALE GENOMIC DNA]</scope>
    <source>
        <strain evidence="3">CGMCC 1.6775</strain>
    </source>
</reference>
<dbReference type="SUPFAM" id="SSF46955">
    <property type="entry name" value="Putative DNA-binding domain"/>
    <property type="match status" value="1"/>
</dbReference>
<dbReference type="InterPro" id="IPR036388">
    <property type="entry name" value="WH-like_DNA-bd_sf"/>
</dbReference>